<accession>A0A183EBL0</accession>
<dbReference type="InterPro" id="IPR000560">
    <property type="entry name" value="His_Pase_clade-2"/>
</dbReference>
<dbReference type="PANTHER" id="PTHR11567">
    <property type="entry name" value="ACID PHOSPHATASE-RELATED"/>
    <property type="match status" value="1"/>
</dbReference>
<dbReference type="OrthoDB" id="258392at2759"/>
<dbReference type="Gene3D" id="3.40.50.1240">
    <property type="entry name" value="Phosphoglycerate mutase-like"/>
    <property type="match status" value="1"/>
</dbReference>
<dbReference type="CDD" id="cd07061">
    <property type="entry name" value="HP_HAP_like"/>
    <property type="match status" value="1"/>
</dbReference>
<dbReference type="Proteomes" id="UP000271098">
    <property type="component" value="Unassembled WGS sequence"/>
</dbReference>
<organism evidence="10">
    <name type="scientific">Gongylonema pulchrum</name>
    <dbReference type="NCBI Taxonomy" id="637853"/>
    <lineage>
        <taxon>Eukaryota</taxon>
        <taxon>Metazoa</taxon>
        <taxon>Ecdysozoa</taxon>
        <taxon>Nematoda</taxon>
        <taxon>Chromadorea</taxon>
        <taxon>Rhabditida</taxon>
        <taxon>Spirurina</taxon>
        <taxon>Spiruromorpha</taxon>
        <taxon>Spiruroidea</taxon>
        <taxon>Gongylonematidae</taxon>
        <taxon>Gongylonema</taxon>
    </lineage>
</organism>
<evidence type="ECO:0000256" key="6">
    <source>
        <dbReference type="ARBA" id="ARBA00023157"/>
    </source>
</evidence>
<evidence type="ECO:0000256" key="3">
    <source>
        <dbReference type="ARBA" id="ARBA00012646"/>
    </source>
</evidence>
<dbReference type="EC" id="3.1.3.2" evidence="3"/>
<keyword evidence="6" id="KW-1015">Disulfide bond</keyword>
<dbReference type="WBParaSite" id="GPUH_0001837601-mRNA-1">
    <property type="protein sequence ID" value="GPUH_0001837601-mRNA-1"/>
    <property type="gene ID" value="GPUH_0001837601"/>
</dbReference>
<dbReference type="InterPro" id="IPR050645">
    <property type="entry name" value="Histidine_acid_phosphatase"/>
</dbReference>
<dbReference type="Pfam" id="PF00328">
    <property type="entry name" value="His_Phos_2"/>
    <property type="match status" value="1"/>
</dbReference>
<reference evidence="10" key="1">
    <citation type="submission" date="2016-06" db="UniProtKB">
        <authorList>
            <consortium name="WormBaseParasite"/>
        </authorList>
    </citation>
    <scope>IDENTIFICATION</scope>
</reference>
<keyword evidence="5" id="KW-0378">Hydrolase</keyword>
<comment type="catalytic activity">
    <reaction evidence="1">
        <text>a phosphate monoester + H2O = an alcohol + phosphate</text>
        <dbReference type="Rhea" id="RHEA:15017"/>
        <dbReference type="ChEBI" id="CHEBI:15377"/>
        <dbReference type="ChEBI" id="CHEBI:30879"/>
        <dbReference type="ChEBI" id="CHEBI:43474"/>
        <dbReference type="ChEBI" id="CHEBI:67140"/>
        <dbReference type="EC" id="3.1.3.2"/>
    </reaction>
</comment>
<evidence type="ECO:0000256" key="5">
    <source>
        <dbReference type="ARBA" id="ARBA00022801"/>
    </source>
</evidence>
<name>A0A183EBL0_9BILA</name>
<evidence type="ECO:0000256" key="7">
    <source>
        <dbReference type="ARBA" id="ARBA00023180"/>
    </source>
</evidence>
<gene>
    <name evidence="8" type="ORF">GPUH_LOCUS18351</name>
</gene>
<evidence type="ECO:0000256" key="4">
    <source>
        <dbReference type="ARBA" id="ARBA00022729"/>
    </source>
</evidence>
<dbReference type="SUPFAM" id="SSF53254">
    <property type="entry name" value="Phosphoglycerate mutase-like"/>
    <property type="match status" value="1"/>
</dbReference>
<proteinExistence type="inferred from homology"/>
<dbReference type="PANTHER" id="PTHR11567:SF211">
    <property type="entry name" value="PROSTATIC ACID PHOSPHATASE"/>
    <property type="match status" value="1"/>
</dbReference>
<dbReference type="GO" id="GO:0003993">
    <property type="term" value="F:acid phosphatase activity"/>
    <property type="evidence" value="ECO:0007669"/>
    <property type="project" value="UniProtKB-EC"/>
</dbReference>
<comment type="similarity">
    <text evidence="2">Belongs to the histidine acid phosphatase family.</text>
</comment>
<reference evidence="8 9" key="2">
    <citation type="submission" date="2018-11" db="EMBL/GenBank/DDBJ databases">
        <authorList>
            <consortium name="Pathogen Informatics"/>
        </authorList>
    </citation>
    <scope>NUCLEOTIDE SEQUENCE [LARGE SCALE GENOMIC DNA]</scope>
</reference>
<evidence type="ECO:0000313" key="10">
    <source>
        <dbReference type="WBParaSite" id="GPUH_0001837601-mRNA-1"/>
    </source>
</evidence>
<dbReference type="InterPro" id="IPR029033">
    <property type="entry name" value="His_PPase_superfam"/>
</dbReference>
<dbReference type="AlphaFoldDB" id="A0A183EBL0"/>
<evidence type="ECO:0000313" key="9">
    <source>
        <dbReference type="Proteomes" id="UP000271098"/>
    </source>
</evidence>
<dbReference type="EMBL" id="UYRT01086613">
    <property type="protein sequence ID" value="VDN31559.1"/>
    <property type="molecule type" value="Genomic_DNA"/>
</dbReference>
<sequence length="95" mass="10793">MIFLQLITITAFGIIVVLGADELLLLQVAWRHGDRAPLAICKGDTTKEKEWPQGLGELTARGMEQHVKLGKIIRERYVDKLKFLDGHYNTSQVFK</sequence>
<evidence type="ECO:0000256" key="1">
    <source>
        <dbReference type="ARBA" id="ARBA00000032"/>
    </source>
</evidence>
<keyword evidence="4" id="KW-0732">Signal</keyword>
<keyword evidence="7" id="KW-0325">Glycoprotein</keyword>
<evidence type="ECO:0000256" key="2">
    <source>
        <dbReference type="ARBA" id="ARBA00005375"/>
    </source>
</evidence>
<keyword evidence="9" id="KW-1185">Reference proteome</keyword>
<evidence type="ECO:0000313" key="8">
    <source>
        <dbReference type="EMBL" id="VDN31559.1"/>
    </source>
</evidence>
<protein>
    <recommendedName>
        <fullName evidence="3">acid phosphatase</fullName>
        <ecNumber evidence="3">3.1.3.2</ecNumber>
    </recommendedName>
</protein>